<dbReference type="InterPro" id="IPR034714">
    <property type="entry name" value="TagA_TarA"/>
</dbReference>
<dbReference type="EC" id="2.4.1.187" evidence="5"/>
<keyword evidence="2 5" id="KW-0808">Transferase</keyword>
<evidence type="ECO:0000313" key="6">
    <source>
        <dbReference type="EMBL" id="RBP00592.1"/>
    </source>
</evidence>
<dbReference type="Proteomes" id="UP000252254">
    <property type="component" value="Unassembled WGS sequence"/>
</dbReference>
<evidence type="ECO:0000256" key="3">
    <source>
        <dbReference type="ARBA" id="ARBA00022944"/>
    </source>
</evidence>
<dbReference type="InterPro" id="IPR004629">
    <property type="entry name" value="WecG_TagA_CpsF"/>
</dbReference>
<dbReference type="GO" id="GO:0019350">
    <property type="term" value="P:teichoic acid biosynthetic process"/>
    <property type="evidence" value="ECO:0007669"/>
    <property type="project" value="UniProtKB-UniRule"/>
</dbReference>
<keyword evidence="7" id="KW-1185">Reference proteome</keyword>
<evidence type="ECO:0000256" key="1">
    <source>
        <dbReference type="ARBA" id="ARBA00022676"/>
    </source>
</evidence>
<dbReference type="GO" id="GO:0071555">
    <property type="term" value="P:cell wall organization"/>
    <property type="evidence" value="ECO:0007669"/>
    <property type="project" value="UniProtKB-KW"/>
</dbReference>
<dbReference type="NCBIfam" id="TIGR00696">
    <property type="entry name" value="wecG_tagA_cpsF"/>
    <property type="match status" value="1"/>
</dbReference>
<name>A0A366EDX8_9BACI</name>
<dbReference type="HAMAP" id="MF_02070">
    <property type="entry name" value="TagA_TarA"/>
    <property type="match status" value="1"/>
</dbReference>
<comment type="caution">
    <text evidence="6">The sequence shown here is derived from an EMBL/GenBank/DDBJ whole genome shotgun (WGS) entry which is preliminary data.</text>
</comment>
<dbReference type="PANTHER" id="PTHR34136">
    <property type="match status" value="1"/>
</dbReference>
<evidence type="ECO:0000256" key="2">
    <source>
        <dbReference type="ARBA" id="ARBA00022679"/>
    </source>
</evidence>
<proteinExistence type="inferred from homology"/>
<dbReference type="OrthoDB" id="9771846at2"/>
<dbReference type="CDD" id="cd06533">
    <property type="entry name" value="Glyco_transf_WecG_TagA"/>
    <property type="match status" value="1"/>
</dbReference>
<reference evidence="6 7" key="1">
    <citation type="submission" date="2018-06" db="EMBL/GenBank/DDBJ databases">
        <title>Genomic Encyclopedia of Type Strains, Phase IV (KMG-IV): sequencing the most valuable type-strain genomes for metagenomic binning, comparative biology and taxonomic classification.</title>
        <authorList>
            <person name="Goeker M."/>
        </authorList>
    </citation>
    <scope>NUCLEOTIDE SEQUENCE [LARGE SCALE GENOMIC DNA]</scope>
    <source>
        <strain evidence="6 7">DSM 15140</strain>
    </source>
</reference>
<dbReference type="GO" id="GO:0047244">
    <property type="term" value="F:N-acetylglucosaminyldiphosphoundecaprenol N-acetyl-beta-D-mannosaminyltransferase activity"/>
    <property type="evidence" value="ECO:0007669"/>
    <property type="project" value="UniProtKB-UniRule"/>
</dbReference>
<comment type="function">
    <text evidence="5">Catalyzes the conversion of GlcNAc-PP-undecaprenol into ManNAc-GlcNAc-PP-undecaprenol, the first committed lipid intermediate in the de novo synthesis of teichoic acid.</text>
</comment>
<evidence type="ECO:0000256" key="5">
    <source>
        <dbReference type="HAMAP-Rule" id="MF_02070"/>
    </source>
</evidence>
<keyword evidence="3 5" id="KW-0777">Teichoic acid biosynthesis</keyword>
<dbReference type="RefSeq" id="WP_113867382.1">
    <property type="nucleotide sequence ID" value="NZ_BAABQN010000002.1"/>
</dbReference>
<dbReference type="AlphaFoldDB" id="A0A366EDX8"/>
<comment type="similarity">
    <text evidence="5">Belongs to the glycosyltransferase 26 family. TagA/TarA subfamily.</text>
</comment>
<organism evidence="6 7">
    <name type="scientific">Paraliobacillus ryukyuensis</name>
    <dbReference type="NCBI Taxonomy" id="200904"/>
    <lineage>
        <taxon>Bacteria</taxon>
        <taxon>Bacillati</taxon>
        <taxon>Bacillota</taxon>
        <taxon>Bacilli</taxon>
        <taxon>Bacillales</taxon>
        <taxon>Bacillaceae</taxon>
        <taxon>Paraliobacillus</taxon>
    </lineage>
</organism>
<protein>
    <recommendedName>
        <fullName evidence="5">N-acetylglucosaminyldiphosphoundecaprenol N-acetyl-beta-D-mannosaminyltransferase</fullName>
        <ecNumber evidence="5">2.4.1.187</ecNumber>
    </recommendedName>
    <alternativeName>
        <fullName evidence="5">N-acetylmannosaminyltransferase</fullName>
    </alternativeName>
    <alternativeName>
        <fullName evidence="5">UDP-N-acetylmannosamine transferase</fullName>
    </alternativeName>
    <alternativeName>
        <fullName evidence="5">UDP-N-acetylmannosamine:N-acetylglucosaminyl pyrophosphorylundecaprenol N-acetylmannosaminyltransferase</fullName>
    </alternativeName>
</protein>
<comment type="pathway">
    <text evidence="5">Cell wall biogenesis; teichoic acid biosynthesis.</text>
</comment>
<comment type="catalytic activity">
    <reaction evidence="5">
        <text>UDP-N-acetyl-alpha-D-mannosamine + N-acetyl-alpha-D-glucosaminyl-di-trans,octa-cis-undecaprenyl diphosphate = N-acetyl-beta-D-mannosaminyl-(1-&gt;4)-N-acetyl-alpha-D-glucosaminyl di-trans,octa-cis-undecaprenyl diphosphate + UDP + H(+)</text>
        <dbReference type="Rhea" id="RHEA:16053"/>
        <dbReference type="ChEBI" id="CHEBI:15378"/>
        <dbReference type="ChEBI" id="CHEBI:58223"/>
        <dbReference type="ChEBI" id="CHEBI:62959"/>
        <dbReference type="ChEBI" id="CHEBI:68623"/>
        <dbReference type="ChEBI" id="CHEBI:132210"/>
        <dbReference type="EC" id="2.4.1.187"/>
    </reaction>
</comment>
<dbReference type="PANTHER" id="PTHR34136:SF1">
    <property type="entry name" value="UDP-N-ACETYL-D-MANNOSAMINURONIC ACID TRANSFERASE"/>
    <property type="match status" value="1"/>
</dbReference>
<accession>A0A366EDX8</accession>
<dbReference type="EMBL" id="QNRI01000002">
    <property type="protein sequence ID" value="RBP00592.1"/>
    <property type="molecule type" value="Genomic_DNA"/>
</dbReference>
<dbReference type="Pfam" id="PF03808">
    <property type="entry name" value="Glyco_tran_WecG"/>
    <property type="match status" value="1"/>
</dbReference>
<evidence type="ECO:0000313" key="7">
    <source>
        <dbReference type="Proteomes" id="UP000252254"/>
    </source>
</evidence>
<dbReference type="UniPathway" id="UPA00632"/>
<evidence type="ECO:0000256" key="4">
    <source>
        <dbReference type="ARBA" id="ARBA00023316"/>
    </source>
</evidence>
<keyword evidence="1 5" id="KW-0328">Glycosyltransferase</keyword>
<gene>
    <name evidence="6" type="ORF">DES48_102356</name>
</gene>
<sequence length="242" mass="28229">MLYNHAEIMGISFLNIDREVLYNGIIYPKLRQQQKQFFVTANPEIVMLANEQPNYKAIVNQADYILPDGSGIVLASKIMRQPIEERIPGFEVMTHLIGYAEEEELGCYFLGADELVLEEFIKRIKQLHPNLVISGYHHGFFDLDDQQVVDDVKQSKADMVFVALGSPRQEQWIVKHYESFNKGLFMGVGGSFDVIAGKVKRAPKGWIKLNLEWLYRLLQQPFRWKRILKVFHFMFRVAIKRY</sequence>
<keyword evidence="4 5" id="KW-0961">Cell wall biogenesis/degradation</keyword>